<dbReference type="PANTHER" id="PTHR32208:SF103">
    <property type="entry name" value="GALACTOSE OXIDASE-LIKE EARLY SET DOMAIN-CONTAINING PROTEIN"/>
    <property type="match status" value="1"/>
</dbReference>
<protein>
    <recommendedName>
        <fullName evidence="1">Glyoxal oxidase N-terminal domain-containing protein</fullName>
    </recommendedName>
</protein>
<dbReference type="Proteomes" id="UP001280121">
    <property type="component" value="Unassembled WGS sequence"/>
</dbReference>
<dbReference type="InterPro" id="IPR009880">
    <property type="entry name" value="Glyoxal_oxidase_N"/>
</dbReference>
<dbReference type="InterPro" id="IPR037293">
    <property type="entry name" value="Gal_Oxidase_central_sf"/>
</dbReference>
<name>A0AAE0CSG0_9ROSI</name>
<dbReference type="Gene3D" id="2.130.10.80">
    <property type="entry name" value="Galactose oxidase/kelch, beta-propeller"/>
    <property type="match status" value="1"/>
</dbReference>
<organism evidence="2 3">
    <name type="scientific">Dipteronia dyeriana</name>
    <dbReference type="NCBI Taxonomy" id="168575"/>
    <lineage>
        <taxon>Eukaryota</taxon>
        <taxon>Viridiplantae</taxon>
        <taxon>Streptophyta</taxon>
        <taxon>Embryophyta</taxon>
        <taxon>Tracheophyta</taxon>
        <taxon>Spermatophyta</taxon>
        <taxon>Magnoliopsida</taxon>
        <taxon>eudicotyledons</taxon>
        <taxon>Gunneridae</taxon>
        <taxon>Pentapetalae</taxon>
        <taxon>rosids</taxon>
        <taxon>malvids</taxon>
        <taxon>Sapindales</taxon>
        <taxon>Sapindaceae</taxon>
        <taxon>Hippocastanoideae</taxon>
        <taxon>Acereae</taxon>
        <taxon>Dipteronia</taxon>
    </lineage>
</organism>
<proteinExistence type="predicted"/>
<dbReference type="PANTHER" id="PTHR32208">
    <property type="entry name" value="SECRETED PROTEIN-RELATED"/>
    <property type="match status" value="1"/>
</dbReference>
<evidence type="ECO:0000313" key="2">
    <source>
        <dbReference type="EMBL" id="KAK2661213.1"/>
    </source>
</evidence>
<dbReference type="AlphaFoldDB" id="A0AAE0CSG0"/>
<dbReference type="Pfam" id="PF07250">
    <property type="entry name" value="Glyoxal_oxid_N"/>
    <property type="match status" value="1"/>
</dbReference>
<feature type="domain" description="Glyoxal oxidase N-terminal" evidence="1">
    <location>
        <begin position="25"/>
        <end position="210"/>
    </location>
</feature>
<accession>A0AAE0CSG0</accession>
<gene>
    <name evidence="2" type="ORF">Ddye_007746</name>
</gene>
<dbReference type="EMBL" id="JANJYI010000002">
    <property type="protein sequence ID" value="KAK2661213.1"/>
    <property type="molecule type" value="Genomic_DNA"/>
</dbReference>
<evidence type="ECO:0000313" key="3">
    <source>
        <dbReference type="Proteomes" id="UP001280121"/>
    </source>
</evidence>
<keyword evidence="3" id="KW-1185">Reference proteome</keyword>
<feature type="non-terminal residue" evidence="2">
    <location>
        <position position="217"/>
    </location>
</feature>
<reference evidence="2" key="1">
    <citation type="journal article" date="2023" name="Plant J.">
        <title>Genome sequences and population genomics provide insights into the demographic history, inbreeding, and mutation load of two 'living fossil' tree species of Dipteronia.</title>
        <authorList>
            <person name="Feng Y."/>
            <person name="Comes H.P."/>
            <person name="Chen J."/>
            <person name="Zhu S."/>
            <person name="Lu R."/>
            <person name="Zhang X."/>
            <person name="Li P."/>
            <person name="Qiu J."/>
            <person name="Olsen K.M."/>
            <person name="Qiu Y."/>
        </authorList>
    </citation>
    <scope>NUCLEOTIDE SEQUENCE</scope>
    <source>
        <strain evidence="2">KIB01</strain>
    </source>
</reference>
<sequence length="217" mass="24664">MEKDSEEQRRRKKKLMMVGPTVGIRWRYSTQQILPDGSFIVIRGRQMFNYEYVRNNGLSSKKNYQLPFLQVTTDPEENNLYPFVLLSRDGNLFIFANNRSILLNPTINKIIREYPVLHGGSRNYPSSTMLALLPIKLHDPNPKVIKAEVLICGGAKREAANLASKGIFVHALKDCGWTDITNPSATWQKVMMPSPRVMGDMLLLPMGDVLETKKQIG</sequence>
<comment type="caution">
    <text evidence="2">The sequence shown here is derived from an EMBL/GenBank/DDBJ whole genome shotgun (WGS) entry which is preliminary data.</text>
</comment>
<evidence type="ECO:0000259" key="1">
    <source>
        <dbReference type="Pfam" id="PF07250"/>
    </source>
</evidence>